<organism evidence="6 7">
    <name type="scientific">Cupriavidus campinensis</name>
    <dbReference type="NCBI Taxonomy" id="151783"/>
    <lineage>
        <taxon>Bacteria</taxon>
        <taxon>Pseudomonadati</taxon>
        <taxon>Pseudomonadota</taxon>
        <taxon>Betaproteobacteria</taxon>
        <taxon>Burkholderiales</taxon>
        <taxon>Burkholderiaceae</taxon>
        <taxon>Cupriavidus</taxon>
    </lineage>
</organism>
<evidence type="ECO:0000256" key="3">
    <source>
        <dbReference type="PROSITE-ProRule" id="PRU00284"/>
    </source>
</evidence>
<evidence type="ECO:0000313" key="7">
    <source>
        <dbReference type="Proteomes" id="UP000318943"/>
    </source>
</evidence>
<dbReference type="PANTHER" id="PTHR43531:SF11">
    <property type="entry name" value="METHYL-ACCEPTING CHEMOTAXIS PROTEIN 3"/>
    <property type="match status" value="1"/>
</dbReference>
<keyword evidence="3" id="KW-0807">Transducer</keyword>
<dbReference type="InterPro" id="IPR004090">
    <property type="entry name" value="Chemotax_Me-accpt_rcpt"/>
</dbReference>
<dbReference type="Pfam" id="PF12729">
    <property type="entry name" value="4HB_MCP_1"/>
    <property type="match status" value="1"/>
</dbReference>
<dbReference type="SUPFAM" id="SSF58104">
    <property type="entry name" value="Methyl-accepting chemotaxis protein (MCP) signaling domain"/>
    <property type="match status" value="1"/>
</dbReference>
<keyword evidence="4" id="KW-0812">Transmembrane</keyword>
<dbReference type="PRINTS" id="PR00260">
    <property type="entry name" value="CHEMTRNSDUCR"/>
</dbReference>
<evidence type="ECO:0000256" key="4">
    <source>
        <dbReference type="SAM" id="Phobius"/>
    </source>
</evidence>
<name>A0ABY3EMP4_9BURK</name>
<dbReference type="Proteomes" id="UP000318943">
    <property type="component" value="Unassembled WGS sequence"/>
</dbReference>
<dbReference type="PROSITE" id="PS50111">
    <property type="entry name" value="CHEMOTAXIS_TRANSDUC_2"/>
    <property type="match status" value="1"/>
</dbReference>
<feature type="transmembrane region" description="Helical" evidence="4">
    <location>
        <begin position="220"/>
        <end position="240"/>
    </location>
</feature>
<dbReference type="SMART" id="SM00283">
    <property type="entry name" value="MA"/>
    <property type="match status" value="1"/>
</dbReference>
<dbReference type="EMBL" id="VCIZ01000007">
    <property type="protein sequence ID" value="TSP12124.1"/>
    <property type="molecule type" value="Genomic_DNA"/>
</dbReference>
<dbReference type="InterPro" id="IPR051310">
    <property type="entry name" value="MCP_chemotaxis"/>
</dbReference>
<feature type="domain" description="Methyl-accepting transducer" evidence="5">
    <location>
        <begin position="301"/>
        <end position="530"/>
    </location>
</feature>
<dbReference type="PANTHER" id="PTHR43531">
    <property type="entry name" value="PROTEIN ICFG"/>
    <property type="match status" value="1"/>
</dbReference>
<comment type="similarity">
    <text evidence="2">Belongs to the methyl-accepting chemotaxis (MCP) protein family.</text>
</comment>
<evidence type="ECO:0000259" key="5">
    <source>
        <dbReference type="PROSITE" id="PS50111"/>
    </source>
</evidence>
<reference evidence="6 7" key="1">
    <citation type="submission" date="2019-05" db="EMBL/GenBank/DDBJ databases">
        <title>Whole genome sequence analysis of Cupriavidus campinensis S14E4C strain.</title>
        <authorList>
            <person name="Abbaszade G."/>
            <person name="Szabo A."/>
            <person name="Toumi M."/>
            <person name="Toth E."/>
        </authorList>
    </citation>
    <scope>NUCLEOTIDE SEQUENCE [LARGE SCALE GENOMIC DNA]</scope>
    <source>
        <strain evidence="6 7">S14E4C</strain>
    </source>
</reference>
<sequence>MAGPIPAGVCFVLQAIQLSLPRARGEAVWQRLVRLPLAARLSAAFILVYVFGAVVGLIGILNLVSLKQDTDTLYQRDMRGAISAERAQAALATLGRAQLALTLATSTSERDAAGTDIQMAMRQLDAAVDGVRQAAPRQAQALQKERAAAGELMQGYVALINKQPLDALQFDSAVSVDGHFLGEQLQKLGALMETTRAGLERQAADTVAGVAASQLGAQTLMAALLVASFVAAGALAWFAARSLTRELGGEPRDAAAAANRIASGDLTAHIALRKDDQTSLLYFLAGMRDELAGVLARIQESAHEITATSGDIAGGNQQLAARTAQQAAALRHAAASMTRLTALVEQVHEQANESSTMANQARAASGAGMAVVRDMNGTMANVLGHSRNIAEVVTVIEGIAFQTNILALNAAVEAARAGAAGRSFAVVAQEVRALAQRSANAAREISGIVGDATREIERSATLSSSVVAAMEGIESAVDRSHSLAGHLRALAEEQAAGIRTVGDALAELEQTGAQNGALVDTVALHANRLDEEAAALESDVSRFQFQ</sequence>
<protein>
    <submittedName>
        <fullName evidence="6">Methyl-accepting chemotaxis protein</fullName>
    </submittedName>
</protein>
<comment type="caution">
    <text evidence="6">The sequence shown here is derived from an EMBL/GenBank/DDBJ whole genome shotgun (WGS) entry which is preliminary data.</text>
</comment>
<proteinExistence type="inferred from homology"/>
<keyword evidence="1" id="KW-0145">Chemotaxis</keyword>
<accession>A0ABY3EMP4</accession>
<dbReference type="InterPro" id="IPR024478">
    <property type="entry name" value="HlyB_4HB_MCP"/>
</dbReference>
<keyword evidence="7" id="KW-1185">Reference proteome</keyword>
<gene>
    <name evidence="6" type="ORF">FGG12_14005</name>
</gene>
<evidence type="ECO:0000256" key="1">
    <source>
        <dbReference type="ARBA" id="ARBA00022500"/>
    </source>
</evidence>
<dbReference type="InterPro" id="IPR004089">
    <property type="entry name" value="MCPsignal_dom"/>
</dbReference>
<keyword evidence="4" id="KW-1133">Transmembrane helix</keyword>
<feature type="transmembrane region" description="Helical" evidence="4">
    <location>
        <begin position="41"/>
        <end position="66"/>
    </location>
</feature>
<dbReference type="Pfam" id="PF00015">
    <property type="entry name" value="MCPsignal"/>
    <property type="match status" value="1"/>
</dbReference>
<evidence type="ECO:0000313" key="6">
    <source>
        <dbReference type="EMBL" id="TSP12124.1"/>
    </source>
</evidence>
<keyword evidence="4" id="KW-0472">Membrane</keyword>
<dbReference type="Gene3D" id="1.10.287.950">
    <property type="entry name" value="Methyl-accepting chemotaxis protein"/>
    <property type="match status" value="1"/>
</dbReference>
<evidence type="ECO:0000256" key="2">
    <source>
        <dbReference type="ARBA" id="ARBA00029447"/>
    </source>
</evidence>